<evidence type="ECO:0000313" key="1">
    <source>
        <dbReference type="EMBL" id="GAA5065680.1"/>
    </source>
</evidence>
<proteinExistence type="predicted"/>
<dbReference type="RefSeq" id="WP_227779145.1">
    <property type="nucleotide sequence ID" value="NZ_BAABKX010000030.1"/>
</dbReference>
<comment type="caution">
    <text evidence="1">The sequence shown here is derived from an EMBL/GenBank/DDBJ whole genome shotgun (WGS) entry which is preliminary data.</text>
</comment>
<name>A0AAV3URP8_9EURY</name>
<dbReference type="GeneID" id="68617299"/>
<gene>
    <name evidence="1" type="ORF">GCM10025751_56900</name>
</gene>
<dbReference type="AlphaFoldDB" id="A0AAV3URP8"/>
<evidence type="ECO:0008006" key="3">
    <source>
        <dbReference type="Google" id="ProtNLM"/>
    </source>
</evidence>
<keyword evidence="2" id="KW-1185">Reference proteome</keyword>
<reference evidence="1 2" key="1">
    <citation type="journal article" date="2019" name="Int. J. Syst. Evol. Microbiol.">
        <title>The Global Catalogue of Microorganisms (GCM) 10K type strain sequencing project: providing services to taxonomists for standard genome sequencing and annotation.</title>
        <authorList>
            <consortium name="The Broad Institute Genomics Platform"/>
            <consortium name="The Broad Institute Genome Sequencing Center for Infectious Disease"/>
            <person name="Wu L."/>
            <person name="Ma J."/>
        </authorList>
    </citation>
    <scope>NUCLEOTIDE SEQUENCE [LARGE SCALE GENOMIC DNA]</scope>
    <source>
        <strain evidence="1 2">JCM 17504</strain>
    </source>
</reference>
<organism evidence="1 2">
    <name type="scientific">Haladaptatus pallidirubidus</name>
    <dbReference type="NCBI Taxonomy" id="1008152"/>
    <lineage>
        <taxon>Archaea</taxon>
        <taxon>Methanobacteriati</taxon>
        <taxon>Methanobacteriota</taxon>
        <taxon>Stenosarchaea group</taxon>
        <taxon>Halobacteria</taxon>
        <taxon>Halobacteriales</taxon>
        <taxon>Haladaptataceae</taxon>
        <taxon>Haladaptatus</taxon>
    </lineage>
</organism>
<dbReference type="Proteomes" id="UP001501729">
    <property type="component" value="Unassembled WGS sequence"/>
</dbReference>
<accession>A0AAV3URP8</accession>
<sequence>MDPIDNIKASGEATAAFENDLETLILEAFAAGAAIEGTWEITLPVNDAPNWTVEIDKNSTDDSTFNPEFIEE</sequence>
<evidence type="ECO:0000313" key="2">
    <source>
        <dbReference type="Proteomes" id="UP001501729"/>
    </source>
</evidence>
<dbReference type="EMBL" id="BAABKX010000030">
    <property type="protein sequence ID" value="GAA5065680.1"/>
    <property type="molecule type" value="Genomic_DNA"/>
</dbReference>
<protein>
    <recommendedName>
        <fullName evidence="3">Amphi-Trp domain-containing protein</fullName>
    </recommendedName>
</protein>